<dbReference type="PANTHER" id="PTHR12761">
    <property type="entry name" value="HERMANSKY-PUDLAK SYNDROME PROTEIN 1"/>
    <property type="match status" value="1"/>
</dbReference>
<proteinExistence type="predicted"/>
<accession>B7PBJ4</accession>
<dbReference type="PANTHER" id="PTHR12761:SF1">
    <property type="entry name" value="BLOC-3 COMPLEX MEMBER HPS1"/>
    <property type="match status" value="1"/>
</dbReference>
<dbReference type="OrthoDB" id="10255234at2759"/>
<dbReference type="Proteomes" id="UP000001555">
    <property type="component" value="Unassembled WGS sequence"/>
</dbReference>
<dbReference type="InterPro" id="IPR026053">
    <property type="entry name" value="HPS1"/>
</dbReference>
<reference evidence="3" key="2">
    <citation type="submission" date="2020-05" db="UniProtKB">
        <authorList>
            <consortium name="EnsemblMetazoa"/>
        </authorList>
    </citation>
    <scope>IDENTIFICATION</scope>
    <source>
        <strain evidence="3">wikel</strain>
    </source>
</reference>
<dbReference type="AlphaFoldDB" id="B7PBJ4"/>
<dbReference type="HOGENOM" id="CLU_016960_2_0_1"/>
<protein>
    <recommendedName>
        <fullName evidence="1">FUZ/MON1/HPS1 third Longin domain-containing protein</fullName>
    </recommendedName>
</protein>
<evidence type="ECO:0000313" key="2">
    <source>
        <dbReference type="EMBL" id="EEC03966.1"/>
    </source>
</evidence>
<keyword evidence="4" id="KW-1185">Reference proteome</keyword>
<dbReference type="EMBL" id="ABJB010985550">
    <property type="status" value="NOT_ANNOTATED_CDS"/>
    <property type="molecule type" value="Genomic_DNA"/>
</dbReference>
<dbReference type="Pfam" id="PF19038">
    <property type="entry name" value="Fuz_longin_3"/>
    <property type="match status" value="1"/>
</dbReference>
<dbReference type="PaxDb" id="6945-B7PBJ4"/>
<dbReference type="FunCoup" id="B7PBJ4">
    <property type="interactions" value="7"/>
</dbReference>
<dbReference type="InParanoid" id="B7PBJ4"/>
<reference evidence="2 4" key="1">
    <citation type="submission" date="2008-03" db="EMBL/GenBank/DDBJ databases">
        <title>Annotation of Ixodes scapularis.</title>
        <authorList>
            <consortium name="Ixodes scapularis Genome Project Consortium"/>
            <person name="Caler E."/>
            <person name="Hannick L.I."/>
            <person name="Bidwell S."/>
            <person name="Joardar V."/>
            <person name="Thiagarajan M."/>
            <person name="Amedeo P."/>
            <person name="Galinsky K.J."/>
            <person name="Schobel S."/>
            <person name="Inman J."/>
            <person name="Hostetler J."/>
            <person name="Miller J."/>
            <person name="Hammond M."/>
            <person name="Megy K."/>
            <person name="Lawson D."/>
            <person name="Kodira C."/>
            <person name="Sutton G."/>
            <person name="Meyer J."/>
            <person name="Hill C.A."/>
            <person name="Birren B."/>
            <person name="Nene V."/>
            <person name="Collins F."/>
            <person name="Alarcon-Chaidez F."/>
            <person name="Wikel S."/>
            <person name="Strausberg R."/>
        </authorList>
    </citation>
    <scope>NUCLEOTIDE SEQUENCE [LARGE SCALE GENOMIC DNA]</scope>
    <source>
        <strain evidence="4">Wikel</strain>
        <strain evidence="2">Wikel colony</strain>
    </source>
</reference>
<dbReference type="VEuPathDB" id="VectorBase:ISCP_035821"/>
<gene>
    <name evidence="2" type="ORF">IscW_ISCW003346</name>
</gene>
<dbReference type="VEuPathDB" id="VectorBase:ISCW003346"/>
<evidence type="ECO:0000313" key="4">
    <source>
        <dbReference type="Proteomes" id="UP000001555"/>
    </source>
</evidence>
<dbReference type="STRING" id="6945.B7PBJ4"/>
<dbReference type="EnsemblMetazoa" id="ISCW003346-RA">
    <property type="protein sequence ID" value="ISCW003346-PA"/>
    <property type="gene ID" value="ISCW003346"/>
</dbReference>
<name>B7PBJ4_IXOSC</name>
<dbReference type="EMBL" id="DS676505">
    <property type="protein sequence ID" value="EEC03966.1"/>
    <property type="molecule type" value="Genomic_DNA"/>
</dbReference>
<dbReference type="VEuPathDB" id="VectorBase:ISCI003346"/>
<dbReference type="GO" id="GO:0016192">
    <property type="term" value="P:vesicle-mediated transport"/>
    <property type="evidence" value="ECO:0007669"/>
    <property type="project" value="InterPro"/>
</dbReference>
<dbReference type="InterPro" id="IPR043970">
    <property type="entry name" value="FUZ/MON1/HPS1_longin_3"/>
</dbReference>
<dbReference type="GO" id="GO:0031085">
    <property type="term" value="C:BLOC-3 complex"/>
    <property type="evidence" value="ECO:0000318"/>
    <property type="project" value="GO_Central"/>
</dbReference>
<feature type="domain" description="FUZ/MON1/HPS1 third Longin" evidence="1">
    <location>
        <begin position="297"/>
        <end position="435"/>
    </location>
</feature>
<evidence type="ECO:0000259" key="1">
    <source>
        <dbReference type="Pfam" id="PF19038"/>
    </source>
</evidence>
<evidence type="ECO:0000313" key="3">
    <source>
        <dbReference type="EnsemblMetazoa" id="ISCW003346-PA"/>
    </source>
</evidence>
<organism>
    <name type="scientific">Ixodes scapularis</name>
    <name type="common">Black-legged tick</name>
    <name type="synonym">Deer tick</name>
    <dbReference type="NCBI Taxonomy" id="6945"/>
    <lineage>
        <taxon>Eukaryota</taxon>
        <taxon>Metazoa</taxon>
        <taxon>Ecdysozoa</taxon>
        <taxon>Arthropoda</taxon>
        <taxon>Chelicerata</taxon>
        <taxon>Arachnida</taxon>
        <taxon>Acari</taxon>
        <taxon>Parasitiformes</taxon>
        <taxon>Ixodida</taxon>
        <taxon>Ixodoidea</taxon>
        <taxon>Ixodidae</taxon>
        <taxon>Ixodinae</taxon>
        <taxon>Ixodes</taxon>
    </lineage>
</organism>
<sequence length="446" mass="50342">MFLFEALERVIVNADIASTCSNLLQEVLETFRRFSPKGEMACHSYLLLNNKLVATYSSRNSTLLSQADLLVLFLTLRVVHEQDGGDTCREPTSGGLHSLLLFFATSLHSAMPFVTHSLRVTESIMLVVVSEVNKVLLADNLFSLMKQMQSIQQNPEEGRCRLTVDVLESAINRLMDTSRRAELKSDQEMSISLVSKKWTYLKMSGFVEYLSGPENAELASRSEEALLLLKKALQAAFEELVLKPEIARETEPRPRLVESLELVKTLVEKRLEDYMDFLLVKADEDLSISSFSTQYPGLLHFSYINRSSNQMIAPRIASEELRDKVWKGWDFAQKYAHEGSFTTMWAEGELQFSYILWFENLAGKTVKPKCAVDPSSLRRMSYPGAMVGNFYGQLMRYCFPDVSLDQLSCLELVCVHSETVLSGTILDQLHRLSSSLGHLCQPAALS</sequence>
<dbReference type="EMBL" id="ABJB010869654">
    <property type="status" value="NOT_ANNOTATED_CDS"/>
    <property type="molecule type" value="Genomic_DNA"/>
</dbReference>